<comment type="caution">
    <text evidence="1">The sequence shown here is derived from an EMBL/GenBank/DDBJ whole genome shotgun (WGS) entry which is preliminary data.</text>
</comment>
<reference evidence="1 2" key="1">
    <citation type="submission" date="2018-07" db="EMBL/GenBank/DDBJ databases">
        <title>Freshwater and sediment microbial communities from various areas in North America, analyzing microbe dynamics in response to fracking.</title>
        <authorList>
            <person name="Lamendella R."/>
        </authorList>
    </citation>
    <scope>NUCLEOTIDE SEQUENCE [LARGE SCALE GENOMIC DNA]</scope>
    <source>
        <strain evidence="1 2">160A</strain>
    </source>
</reference>
<dbReference type="Proteomes" id="UP000252733">
    <property type="component" value="Unassembled WGS sequence"/>
</dbReference>
<keyword evidence="2" id="KW-1185">Reference proteome</keyword>
<organism evidence="1 2">
    <name type="scientific">Marinilabilia salmonicolor</name>
    <dbReference type="NCBI Taxonomy" id="989"/>
    <lineage>
        <taxon>Bacteria</taxon>
        <taxon>Pseudomonadati</taxon>
        <taxon>Bacteroidota</taxon>
        <taxon>Bacteroidia</taxon>
        <taxon>Marinilabiliales</taxon>
        <taxon>Marinilabiliaceae</taxon>
        <taxon>Marinilabilia</taxon>
    </lineage>
</organism>
<evidence type="ECO:0000313" key="1">
    <source>
        <dbReference type="EMBL" id="RCW38633.1"/>
    </source>
</evidence>
<proteinExistence type="predicted"/>
<gene>
    <name evidence="1" type="ORF">DFO77_103102</name>
</gene>
<dbReference type="EMBL" id="QPIZ01000003">
    <property type="protein sequence ID" value="RCW38633.1"/>
    <property type="molecule type" value="Genomic_DNA"/>
</dbReference>
<evidence type="ECO:0000313" key="2">
    <source>
        <dbReference type="Proteomes" id="UP000252733"/>
    </source>
</evidence>
<dbReference type="AlphaFoldDB" id="A0A2T0XM83"/>
<protein>
    <submittedName>
        <fullName evidence="1">Uncharacterized protein</fullName>
    </submittedName>
</protein>
<dbReference type="STRING" id="1168289.GCA_000259075_01036"/>
<sequence>MKEEGFQNIFVNFYENSFNLHPLKTEKTRLYECPHI</sequence>
<accession>A0A2T0XM83</accession>
<name>A0A2T0XM83_9BACT</name>